<dbReference type="Proteomes" id="UP001163603">
    <property type="component" value="Chromosome 5"/>
</dbReference>
<comment type="caution">
    <text evidence="1">The sequence shown here is derived from an EMBL/GenBank/DDBJ whole genome shotgun (WGS) entry which is preliminary data.</text>
</comment>
<evidence type="ECO:0000313" key="1">
    <source>
        <dbReference type="EMBL" id="KAJ0040507.1"/>
    </source>
</evidence>
<evidence type="ECO:0000313" key="2">
    <source>
        <dbReference type="Proteomes" id="UP001163603"/>
    </source>
</evidence>
<name>A0ACC0YPW1_9ROSI</name>
<organism evidence="1 2">
    <name type="scientific">Pistacia integerrima</name>
    <dbReference type="NCBI Taxonomy" id="434235"/>
    <lineage>
        <taxon>Eukaryota</taxon>
        <taxon>Viridiplantae</taxon>
        <taxon>Streptophyta</taxon>
        <taxon>Embryophyta</taxon>
        <taxon>Tracheophyta</taxon>
        <taxon>Spermatophyta</taxon>
        <taxon>Magnoliopsida</taxon>
        <taxon>eudicotyledons</taxon>
        <taxon>Gunneridae</taxon>
        <taxon>Pentapetalae</taxon>
        <taxon>rosids</taxon>
        <taxon>malvids</taxon>
        <taxon>Sapindales</taxon>
        <taxon>Anacardiaceae</taxon>
        <taxon>Pistacia</taxon>
    </lineage>
</organism>
<protein>
    <submittedName>
        <fullName evidence="1">Uncharacterized protein</fullName>
    </submittedName>
</protein>
<accession>A0ACC0YPW1</accession>
<sequence length="72" mass="7795">MRWVLILSRRTSLIFDMLNDSLTLHIEGEETGSGPYEIEVGIGGSSEDINGRAKVEDKGNQGGMVSENVGVE</sequence>
<gene>
    <name evidence="1" type="ORF">Pint_28389</name>
</gene>
<proteinExistence type="predicted"/>
<keyword evidence="2" id="KW-1185">Reference proteome</keyword>
<dbReference type="EMBL" id="CM047740">
    <property type="protein sequence ID" value="KAJ0040507.1"/>
    <property type="molecule type" value="Genomic_DNA"/>
</dbReference>
<reference evidence="2" key="1">
    <citation type="journal article" date="2023" name="G3 (Bethesda)">
        <title>Genome assembly and association tests identify interacting loci associated with vigor, precocity, and sex in interspecific pistachio rootstocks.</title>
        <authorList>
            <person name="Palmer W."/>
            <person name="Jacygrad E."/>
            <person name="Sagayaradj S."/>
            <person name="Cavanaugh K."/>
            <person name="Han R."/>
            <person name="Bertier L."/>
            <person name="Beede B."/>
            <person name="Kafkas S."/>
            <person name="Golino D."/>
            <person name="Preece J."/>
            <person name="Michelmore R."/>
        </authorList>
    </citation>
    <scope>NUCLEOTIDE SEQUENCE [LARGE SCALE GENOMIC DNA]</scope>
</reference>